<organism evidence="3 4">
    <name type="scientific">Gnathostoma spinigerum</name>
    <dbReference type="NCBI Taxonomy" id="75299"/>
    <lineage>
        <taxon>Eukaryota</taxon>
        <taxon>Metazoa</taxon>
        <taxon>Ecdysozoa</taxon>
        <taxon>Nematoda</taxon>
        <taxon>Chromadorea</taxon>
        <taxon>Rhabditida</taxon>
        <taxon>Spirurina</taxon>
        <taxon>Gnathostomatomorpha</taxon>
        <taxon>Gnathostomatoidea</taxon>
        <taxon>Gnathostomatidae</taxon>
        <taxon>Gnathostoma</taxon>
    </lineage>
</organism>
<gene>
    <name evidence="3" type="ORF">AB6A40_000123</name>
</gene>
<evidence type="ECO:0000256" key="2">
    <source>
        <dbReference type="SAM" id="SignalP"/>
    </source>
</evidence>
<feature type="chain" id="PRO_5044860270" evidence="2">
    <location>
        <begin position="25"/>
        <end position="175"/>
    </location>
</feature>
<evidence type="ECO:0000256" key="1">
    <source>
        <dbReference type="SAM" id="MobiDB-lite"/>
    </source>
</evidence>
<feature type="compositionally biased region" description="Basic and acidic residues" evidence="1">
    <location>
        <begin position="122"/>
        <end position="142"/>
    </location>
</feature>
<feature type="region of interest" description="Disordered" evidence="1">
    <location>
        <begin position="113"/>
        <end position="150"/>
    </location>
</feature>
<protein>
    <submittedName>
        <fullName evidence="3">Uncharacterized protein</fullName>
    </submittedName>
</protein>
<dbReference type="Proteomes" id="UP001608902">
    <property type="component" value="Unassembled WGS sequence"/>
</dbReference>
<dbReference type="AlphaFoldDB" id="A0ABD6E7R0"/>
<keyword evidence="4" id="KW-1185">Reference proteome</keyword>
<reference evidence="3 4" key="1">
    <citation type="submission" date="2024-08" db="EMBL/GenBank/DDBJ databases">
        <title>Gnathostoma spinigerum genome.</title>
        <authorList>
            <person name="Gonzalez-Bertolin B."/>
            <person name="Monzon S."/>
            <person name="Zaballos A."/>
            <person name="Jimenez P."/>
            <person name="Dekumyoy P."/>
            <person name="Varona S."/>
            <person name="Cuesta I."/>
            <person name="Sumanam S."/>
            <person name="Adisakwattana P."/>
            <person name="Gasser R.B."/>
            <person name="Hernandez-Gonzalez A."/>
            <person name="Young N.D."/>
            <person name="Perteguer M.J."/>
        </authorList>
    </citation>
    <scope>NUCLEOTIDE SEQUENCE [LARGE SCALE GENOMIC DNA]</scope>
    <source>
        <strain evidence="3">AL3</strain>
        <tissue evidence="3">Liver</tissue>
    </source>
</reference>
<accession>A0ABD6E7R0</accession>
<sequence>MNVLILPPLLFSVAFSLRCRCTQSSGNLECIKNVCEVNDQPAACLMLNHEITGKHYACSQSDLPDGYCHDRKTKSGAIVNVCSCNNEDFCNNKIWPARRVGFLFDGDESDEDVQITGRHRPKDSTRQAENESQSMEHSDRNNTEGSRAPTNRSSCFAHQSTFHFVCLSVIIFFAL</sequence>
<evidence type="ECO:0000313" key="3">
    <source>
        <dbReference type="EMBL" id="MFH4973414.1"/>
    </source>
</evidence>
<proteinExistence type="predicted"/>
<comment type="caution">
    <text evidence="3">The sequence shown here is derived from an EMBL/GenBank/DDBJ whole genome shotgun (WGS) entry which is preliminary data.</text>
</comment>
<name>A0ABD6E7R0_9BILA</name>
<feature type="signal peptide" evidence="2">
    <location>
        <begin position="1"/>
        <end position="24"/>
    </location>
</feature>
<evidence type="ECO:0000313" key="4">
    <source>
        <dbReference type="Proteomes" id="UP001608902"/>
    </source>
</evidence>
<keyword evidence="2" id="KW-0732">Signal</keyword>
<dbReference type="EMBL" id="JBGFUD010000028">
    <property type="protein sequence ID" value="MFH4973414.1"/>
    <property type="molecule type" value="Genomic_DNA"/>
</dbReference>